<keyword evidence="2" id="KW-0396">Initiation factor</keyword>
<evidence type="ECO:0000259" key="7">
    <source>
        <dbReference type="PROSITE" id="PS51366"/>
    </source>
</evidence>
<accession>A0AAV7DXV4</accession>
<dbReference type="GO" id="GO:0006417">
    <property type="term" value="P:regulation of translation"/>
    <property type="evidence" value="ECO:0007669"/>
    <property type="project" value="UniProtKB-KW"/>
</dbReference>
<evidence type="ECO:0000256" key="1">
    <source>
        <dbReference type="ARBA" id="ARBA00005775"/>
    </source>
</evidence>
<dbReference type="GO" id="GO:0003743">
    <property type="term" value="F:translation initiation factor activity"/>
    <property type="evidence" value="ECO:0007669"/>
    <property type="project" value="UniProtKB-KW"/>
</dbReference>
<dbReference type="InterPro" id="IPR016024">
    <property type="entry name" value="ARM-type_fold"/>
</dbReference>
<dbReference type="GO" id="GO:0016281">
    <property type="term" value="C:eukaryotic translation initiation factor 4F complex"/>
    <property type="evidence" value="ECO:0007669"/>
    <property type="project" value="TreeGrafter"/>
</dbReference>
<feature type="compositionally biased region" description="Low complexity" evidence="6">
    <location>
        <begin position="137"/>
        <end position="151"/>
    </location>
</feature>
<feature type="compositionally biased region" description="Basic and acidic residues" evidence="6">
    <location>
        <begin position="1463"/>
        <end position="1480"/>
    </location>
</feature>
<gene>
    <name evidence="8" type="ORF">H6P81_020501</name>
</gene>
<dbReference type="PANTHER" id="PTHR23253">
    <property type="entry name" value="EUKARYOTIC TRANSLATION INITIATION FACTOR 4 GAMMA"/>
    <property type="match status" value="1"/>
</dbReference>
<proteinExistence type="inferred from homology"/>
<feature type="region of interest" description="Disordered" evidence="6">
    <location>
        <begin position="1459"/>
        <end position="1528"/>
    </location>
</feature>
<dbReference type="SMART" id="SM00543">
    <property type="entry name" value="MIF4G"/>
    <property type="match status" value="1"/>
</dbReference>
<sequence>MSVNQSRADKSEAQLRKPGRSGNFSNQRSFSGAGGKGSGSATAPQLPASSSASLSSNRSFKKSSNNGQGGNSKLGPARGSLELNTAVSVVGPLQNGGHTQISVHGQSDTSVLAANRPNDTSTNKTSRGLPKAPVPKPASGASDSSSPATPSKGDVSSAFPLQFGSLSPGFMNGVQVPARTTSAPPNLDEQKRNQARQDSIAAVPAVHKQQFPRKDMSGASKSNIVEARPPGQVKRDAHVQLPEATSNKKSSLRPVSGMSMGMPYQQPQGPLQFGGPSAQIPPQSVTSSSLQMQMTLPMGNAAQVQAPVFVPGLQSHPLPPQGIMHQSQGLGYPPQIGHQISPQLNNMGMGMAPQFSPQQPGKFTGPRKTTVKITHPDTHEELRLDKRTDTYTDGGPTGPRSHPNLPPQSQAIPSFSPAHPINYYASMQPNSYPSASIFFQTPSSLPLTGTQVTPSSSASRYNFAVGQGGQPVSFMNPSTVNPLPVTKSGHLGHVTPEHVNMDSNKISISFPSVSVSSTSKPAVGSFQEKVSGTSMVTITAPSSKAELPKVPNKLVEPNRLVQSRETELYAEGSIQQLKDVGDGSVCVMSSSESRRKETIKRSDSFKDQQKKSSKRDPQHFQHEHQADLSENGGGLSSSFHKISRESNRSNNTSFASHARACRSPENMESPKAAGSTSANPFEQSHVSEDDVSSLVEPTKIGDGEATAAVTKTSDALEVLQNSSQNTFISREETDQKEVGEGRSCDPSNPFGLASEVATSECVDSVPKKDNYSSSIVEKYSDVGCQGSEIPPLDSCDEGRDISEEPQKTEMELKNINTVLSSECRSEDDRISAGLVNSASIFSHTESSGSSPSSYSSSIIDKDKPDSVTIYDTSEIKSDNVTTYQDMAIVEAPVLASVSSEGISSIGSASSTSVQGSKDRVPLEQNKPKTAAGKKKKKKELLMKADAAGTTFDLYNAFKGPEEKQPEAAADSVESANRSATVDLKQVIPSDDDDKELVTGEEDEVIKGELDDWEDAEISTPELKRLENGESIHGAQKNLEEYGSGAIGKKYSRDFLLTLSKQWTELPAGFEIAVDIADALMNGQVESAHLVDRDSYPNSGRIVDRSGGGSRVDRRGGMDDEKWSKSPGPFSSGRDPRIDVHGGGVTNFRPGQGGNNGVLRHPRGHPSGQHVGGILSGPALYPQGGMSRNSPDANRWQRASGVHKGLIPSPQSPLQMMHKADRKYEIGKISDEEESKQRQLKSILNKLTPQNFDKLFEQVKAVNIDNAETLTGVISQIFDKALMEPTFCEMYANFCFHLARELPDFNEDNEKITFKRVLLNKCQEEFERGEREQAEADRVEEGENKQSEEEREEKRINARRRMLGNIRLIGELYKKKMLTERIMHECIKKLLGQYQNPDEEDVEALCKLMSTIGEIIDHPKAKVHMDAYFDGMAKLSTNQLLSSRVRFMLKDAIDLRKNGWQQRRKVEGPKKIEEVHRDAAQERQLQTSRLSRGSSMGSSTRRGQPAMDYGLRGQSLLSSPGHQAGGRSFPVQMRGYGAQDARMEERGAYENRTLPVPLPQRPINDDSITLGPQGGLGRGMSIRGQQPILSSVPVTELSAGVVDQRRPFAGPTVLGATANWNYSSREESMPRYAPDRFSSPHAFDQSSIQEPKPSSVNRDTKSSDHMFDRARPTSPAMSQVTGSSSGIPSPVDAEFSEDKLRDMSIAAIKEFYSARNEEEVSLCIKDLKSPAFHPNMVALWVVDSFDRKNNIDRDLLAKLLIHLCKSQDGLLSPSQLIKGFEVVLSTLEDAITDSPKAAEYLGHIFSKIILENVVPLGEVGRLIHEGGEEPGSLLQSGLAADLFFHILDGIRRDKGDSVLNEIRMNSNLQLEDFRPPDSRKAS</sequence>
<dbReference type="FunFam" id="1.25.40.180:FF:000034">
    <property type="entry name" value="Eukaryotic translation initiation factor 4G"/>
    <property type="match status" value="1"/>
</dbReference>
<dbReference type="Proteomes" id="UP000825729">
    <property type="component" value="Unassembled WGS sequence"/>
</dbReference>
<protein>
    <recommendedName>
        <fullName evidence="5">Eukaryotic translation initiation factor 4G</fullName>
    </recommendedName>
</protein>
<evidence type="ECO:0000256" key="2">
    <source>
        <dbReference type="ARBA" id="ARBA00022540"/>
    </source>
</evidence>
<feature type="region of interest" description="Disordered" evidence="6">
    <location>
        <begin position="583"/>
        <end position="693"/>
    </location>
</feature>
<feature type="compositionally biased region" description="Basic and acidic residues" evidence="6">
    <location>
        <begin position="1110"/>
        <end position="1123"/>
    </location>
</feature>
<dbReference type="SMART" id="SM00544">
    <property type="entry name" value="MA3"/>
    <property type="match status" value="1"/>
</dbReference>
<dbReference type="InterPro" id="IPR003891">
    <property type="entry name" value="Initiation_fac_eIF4g_MI"/>
</dbReference>
<evidence type="ECO:0000256" key="3">
    <source>
        <dbReference type="ARBA" id="ARBA00022845"/>
    </source>
</evidence>
<feature type="region of interest" description="Disordered" evidence="6">
    <location>
        <begin position="904"/>
        <end position="937"/>
    </location>
</feature>
<feature type="compositionally biased region" description="Low complexity" evidence="6">
    <location>
        <begin position="846"/>
        <end position="858"/>
    </location>
</feature>
<feature type="compositionally biased region" description="Polar residues" evidence="6">
    <location>
        <begin position="96"/>
        <end position="126"/>
    </location>
</feature>
<comment type="similarity">
    <text evidence="1">Belongs to the eukaryotic initiation factor 4G family.</text>
</comment>
<feature type="region of interest" description="Disordered" evidence="6">
    <location>
        <begin position="230"/>
        <end position="260"/>
    </location>
</feature>
<feature type="region of interest" description="Disordered" evidence="6">
    <location>
        <begin position="1328"/>
        <end position="1353"/>
    </location>
</feature>
<feature type="region of interest" description="Disordered" evidence="6">
    <location>
        <begin position="1629"/>
        <end position="1690"/>
    </location>
</feature>
<evidence type="ECO:0000313" key="8">
    <source>
        <dbReference type="EMBL" id="KAG9440336.1"/>
    </source>
</evidence>
<feature type="domain" description="MI" evidence="7">
    <location>
        <begin position="1698"/>
        <end position="1823"/>
    </location>
</feature>
<name>A0AAV7DXV4_ARIFI</name>
<dbReference type="PANTHER" id="PTHR23253:SF9">
    <property type="entry name" value="EUKARYOTIC TRANSLATION INITIATION FACTOR 4 GAMMA 2"/>
    <property type="match status" value="1"/>
</dbReference>
<dbReference type="GO" id="GO:0003729">
    <property type="term" value="F:mRNA binding"/>
    <property type="evidence" value="ECO:0007669"/>
    <property type="project" value="TreeGrafter"/>
</dbReference>
<evidence type="ECO:0000256" key="6">
    <source>
        <dbReference type="SAM" id="MobiDB-lite"/>
    </source>
</evidence>
<feature type="region of interest" description="Disordered" evidence="6">
    <location>
        <begin position="1098"/>
        <end position="1136"/>
    </location>
</feature>
<keyword evidence="9" id="KW-1185">Reference proteome</keyword>
<feature type="compositionally biased region" description="Basic and acidic residues" evidence="6">
    <location>
        <begin position="592"/>
        <end position="627"/>
    </location>
</feature>
<feature type="region of interest" description="Disordered" evidence="6">
    <location>
        <begin position="842"/>
        <end position="863"/>
    </location>
</feature>
<feature type="region of interest" description="Disordered" evidence="6">
    <location>
        <begin position="722"/>
        <end position="750"/>
    </location>
</feature>
<feature type="compositionally biased region" description="Polar residues" evidence="6">
    <location>
        <begin position="1674"/>
        <end position="1686"/>
    </location>
</feature>
<feature type="region of interest" description="Disordered" evidence="6">
    <location>
        <begin position="1"/>
        <end position="79"/>
    </location>
</feature>
<evidence type="ECO:0000256" key="5">
    <source>
        <dbReference type="ARBA" id="ARBA00067320"/>
    </source>
</evidence>
<dbReference type="EMBL" id="JAINDJ010000008">
    <property type="protein sequence ID" value="KAG9440336.1"/>
    <property type="molecule type" value="Genomic_DNA"/>
</dbReference>
<feature type="region of interest" description="Disordered" evidence="6">
    <location>
        <begin position="91"/>
        <end position="197"/>
    </location>
</feature>
<dbReference type="PROSITE" id="PS51366">
    <property type="entry name" value="MI"/>
    <property type="match status" value="1"/>
</dbReference>
<feature type="region of interest" description="Disordered" evidence="6">
    <location>
        <begin position="378"/>
        <end position="412"/>
    </location>
</feature>
<evidence type="ECO:0000313" key="9">
    <source>
        <dbReference type="Proteomes" id="UP000825729"/>
    </source>
</evidence>
<comment type="caution">
    <text evidence="8">The sequence shown here is derived from an EMBL/GenBank/DDBJ whole genome shotgun (WGS) entry which is preliminary data.</text>
</comment>
<feature type="compositionally biased region" description="Basic and acidic residues" evidence="6">
    <location>
        <begin position="1657"/>
        <end position="1670"/>
    </location>
</feature>
<dbReference type="Gene3D" id="1.25.40.180">
    <property type="match status" value="2"/>
</dbReference>
<feature type="compositionally biased region" description="Low complexity" evidence="6">
    <location>
        <begin position="904"/>
        <end position="915"/>
    </location>
</feature>
<dbReference type="InterPro" id="IPR003890">
    <property type="entry name" value="MIF4G-like_typ-3"/>
</dbReference>
<keyword evidence="4" id="KW-0648">Protein biosynthesis</keyword>
<evidence type="ECO:0000256" key="4">
    <source>
        <dbReference type="ARBA" id="ARBA00022917"/>
    </source>
</evidence>
<keyword evidence="3" id="KW-0810">Translation regulation</keyword>
<feature type="compositionally biased region" description="Low complexity" evidence="6">
    <location>
        <begin position="1487"/>
        <end position="1502"/>
    </location>
</feature>
<reference evidence="8 9" key="1">
    <citation type="submission" date="2021-07" db="EMBL/GenBank/DDBJ databases">
        <title>The Aristolochia fimbriata genome: insights into angiosperm evolution, floral development and chemical biosynthesis.</title>
        <authorList>
            <person name="Jiao Y."/>
        </authorList>
    </citation>
    <scope>NUCLEOTIDE SEQUENCE [LARGE SCALE GENOMIC DNA]</scope>
    <source>
        <strain evidence="8">IBCAS-2021</strain>
        <tissue evidence="8">Leaf</tissue>
    </source>
</reference>
<dbReference type="Pfam" id="PF02847">
    <property type="entry name" value="MA3"/>
    <property type="match status" value="1"/>
</dbReference>
<feature type="compositionally biased region" description="Polar residues" evidence="6">
    <location>
        <begin position="1643"/>
        <end position="1656"/>
    </location>
</feature>
<feature type="compositionally biased region" description="Basic and acidic residues" evidence="6">
    <location>
        <begin position="378"/>
        <end position="390"/>
    </location>
</feature>
<feature type="compositionally biased region" description="Low complexity" evidence="6">
    <location>
        <begin position="39"/>
        <end position="65"/>
    </location>
</feature>
<dbReference type="Pfam" id="PF02854">
    <property type="entry name" value="MIF4G"/>
    <property type="match status" value="1"/>
</dbReference>
<organism evidence="8 9">
    <name type="scientific">Aristolochia fimbriata</name>
    <name type="common">White veined hardy Dutchman's pipe vine</name>
    <dbReference type="NCBI Taxonomy" id="158543"/>
    <lineage>
        <taxon>Eukaryota</taxon>
        <taxon>Viridiplantae</taxon>
        <taxon>Streptophyta</taxon>
        <taxon>Embryophyta</taxon>
        <taxon>Tracheophyta</taxon>
        <taxon>Spermatophyta</taxon>
        <taxon>Magnoliopsida</taxon>
        <taxon>Magnoliidae</taxon>
        <taxon>Piperales</taxon>
        <taxon>Aristolochiaceae</taxon>
        <taxon>Aristolochia</taxon>
    </lineage>
</organism>
<feature type="compositionally biased region" description="Basic and acidic residues" evidence="6">
    <location>
        <begin position="729"/>
        <end position="743"/>
    </location>
</feature>
<dbReference type="SUPFAM" id="SSF48371">
    <property type="entry name" value="ARM repeat"/>
    <property type="match status" value="2"/>
</dbReference>
<dbReference type="FunFam" id="1.25.40.180:FF:000024">
    <property type="entry name" value="Eukaryotic translation initiation factor 4G"/>
    <property type="match status" value="1"/>
</dbReference>
<feature type="compositionally biased region" description="Polar residues" evidence="6">
    <location>
        <begin position="674"/>
        <end position="684"/>
    </location>
</feature>